<keyword evidence="2" id="KW-0813">Transport</keyword>
<sequence length="205" mass="22088">MESFKEYIKESSSCFGYTKNLLAKMTRRKTVDADFFQTKMKRCLKIWDIVFLGTGHMIGAGIYILTGEVAKETSGPALIVSYILAGVAAFLSALCYAEFGGRVPKAGSAYSYGYVSIGEFWAFIIGWDMLVENMSGAAALSVAWSGYLDSLTDLAIKNGTRTVFGSLQKTAGVFGTELNFVAAALVILVSVFMAVGNCGDDKETC</sequence>
<evidence type="ECO:0000256" key="5">
    <source>
        <dbReference type="ARBA" id="ARBA00023136"/>
    </source>
</evidence>
<keyword evidence="3 6" id="KW-0812">Transmembrane</keyword>
<evidence type="ECO:0000256" key="4">
    <source>
        <dbReference type="ARBA" id="ARBA00022989"/>
    </source>
</evidence>
<dbReference type="AlphaFoldDB" id="A0A915HPK1"/>
<feature type="transmembrane region" description="Helical" evidence="6">
    <location>
        <begin position="77"/>
        <end position="97"/>
    </location>
</feature>
<accession>A0A915HPK1</accession>
<evidence type="ECO:0000256" key="1">
    <source>
        <dbReference type="ARBA" id="ARBA00004141"/>
    </source>
</evidence>
<feature type="transmembrane region" description="Helical" evidence="6">
    <location>
        <begin position="109"/>
        <end position="127"/>
    </location>
</feature>
<keyword evidence="5 6" id="KW-0472">Membrane</keyword>
<comment type="subcellular location">
    <subcellularLocation>
        <location evidence="1">Membrane</location>
        <topology evidence="1">Multi-pass membrane protein</topology>
    </subcellularLocation>
</comment>
<dbReference type="Proteomes" id="UP000887565">
    <property type="component" value="Unplaced"/>
</dbReference>
<dbReference type="WBParaSite" id="nRc.2.0.1.t03883-RA">
    <property type="protein sequence ID" value="nRc.2.0.1.t03883-RA"/>
    <property type="gene ID" value="nRc.2.0.1.g03883"/>
</dbReference>
<dbReference type="InterPro" id="IPR002293">
    <property type="entry name" value="AA/rel_permease1"/>
</dbReference>
<protein>
    <submittedName>
        <fullName evidence="8">Uncharacterized protein</fullName>
    </submittedName>
</protein>
<dbReference type="PANTHER" id="PTHR43243:SF4">
    <property type="entry name" value="CATIONIC AMINO ACID TRANSPORTER 4"/>
    <property type="match status" value="1"/>
</dbReference>
<keyword evidence="7" id="KW-1185">Reference proteome</keyword>
<dbReference type="Gene3D" id="1.20.1740.10">
    <property type="entry name" value="Amino acid/polyamine transporter I"/>
    <property type="match status" value="1"/>
</dbReference>
<evidence type="ECO:0000313" key="8">
    <source>
        <dbReference type="WBParaSite" id="nRc.2.0.1.t03883-RA"/>
    </source>
</evidence>
<dbReference type="OMA" id="IVHMSAN"/>
<evidence type="ECO:0000256" key="2">
    <source>
        <dbReference type="ARBA" id="ARBA00022448"/>
    </source>
</evidence>
<name>A0A915HPK1_ROMCU</name>
<proteinExistence type="predicted"/>
<dbReference type="GO" id="GO:0005886">
    <property type="term" value="C:plasma membrane"/>
    <property type="evidence" value="ECO:0007669"/>
    <property type="project" value="TreeGrafter"/>
</dbReference>
<feature type="transmembrane region" description="Helical" evidence="6">
    <location>
        <begin position="180"/>
        <end position="199"/>
    </location>
</feature>
<keyword evidence="4 6" id="KW-1133">Transmembrane helix</keyword>
<dbReference type="PANTHER" id="PTHR43243">
    <property type="entry name" value="INNER MEMBRANE TRANSPORTER YGJI-RELATED"/>
    <property type="match status" value="1"/>
</dbReference>
<feature type="transmembrane region" description="Helical" evidence="6">
    <location>
        <begin position="46"/>
        <end position="65"/>
    </location>
</feature>
<evidence type="ECO:0000313" key="7">
    <source>
        <dbReference type="Proteomes" id="UP000887565"/>
    </source>
</evidence>
<organism evidence="7 8">
    <name type="scientific">Romanomermis culicivorax</name>
    <name type="common">Nematode worm</name>
    <dbReference type="NCBI Taxonomy" id="13658"/>
    <lineage>
        <taxon>Eukaryota</taxon>
        <taxon>Metazoa</taxon>
        <taxon>Ecdysozoa</taxon>
        <taxon>Nematoda</taxon>
        <taxon>Enoplea</taxon>
        <taxon>Dorylaimia</taxon>
        <taxon>Mermithida</taxon>
        <taxon>Mermithoidea</taxon>
        <taxon>Mermithidae</taxon>
        <taxon>Romanomermis</taxon>
    </lineage>
</organism>
<evidence type="ECO:0000256" key="6">
    <source>
        <dbReference type="SAM" id="Phobius"/>
    </source>
</evidence>
<dbReference type="Pfam" id="PF13520">
    <property type="entry name" value="AA_permease_2"/>
    <property type="match status" value="1"/>
</dbReference>
<reference evidence="8" key="1">
    <citation type="submission" date="2022-11" db="UniProtKB">
        <authorList>
            <consortium name="WormBaseParasite"/>
        </authorList>
    </citation>
    <scope>IDENTIFICATION</scope>
</reference>
<evidence type="ECO:0000256" key="3">
    <source>
        <dbReference type="ARBA" id="ARBA00022692"/>
    </source>
</evidence>
<dbReference type="GO" id="GO:0015171">
    <property type="term" value="F:amino acid transmembrane transporter activity"/>
    <property type="evidence" value="ECO:0007669"/>
    <property type="project" value="TreeGrafter"/>
</dbReference>